<evidence type="ECO:0000313" key="2">
    <source>
        <dbReference type="Proteomes" id="UP000604661"/>
    </source>
</evidence>
<accession>A0ABR8ES21</accession>
<keyword evidence="2" id="KW-1185">Reference proteome</keyword>
<name>A0ABR8ES21_NOSLI</name>
<comment type="caution">
    <text evidence="1">The sequence shown here is derived from an EMBL/GenBank/DDBJ whole genome shotgun (WGS) entry which is preliminary data.</text>
</comment>
<organism evidence="1 2">
    <name type="scientific">Nostoc linckia FACHB-391</name>
    <dbReference type="NCBI Taxonomy" id="2692906"/>
    <lineage>
        <taxon>Bacteria</taxon>
        <taxon>Bacillati</taxon>
        <taxon>Cyanobacteriota</taxon>
        <taxon>Cyanophyceae</taxon>
        <taxon>Nostocales</taxon>
        <taxon>Nostocaceae</taxon>
        <taxon>Nostoc</taxon>
    </lineage>
</organism>
<proteinExistence type="predicted"/>
<evidence type="ECO:0000313" key="1">
    <source>
        <dbReference type="EMBL" id="MBD2560181.1"/>
    </source>
</evidence>
<dbReference type="EMBL" id="JACJTE010000004">
    <property type="protein sequence ID" value="MBD2560181.1"/>
    <property type="molecule type" value="Genomic_DNA"/>
</dbReference>
<dbReference type="RefSeq" id="WP_190891859.1">
    <property type="nucleotide sequence ID" value="NZ_JACJTE010000004.1"/>
</dbReference>
<reference evidence="1 2" key="1">
    <citation type="journal article" date="2020" name="ISME J.">
        <title>Comparative genomics reveals insights into cyanobacterial evolution and habitat adaptation.</title>
        <authorList>
            <person name="Chen M.Y."/>
            <person name="Teng W.K."/>
            <person name="Zhao L."/>
            <person name="Hu C.X."/>
            <person name="Zhou Y.K."/>
            <person name="Han B.P."/>
            <person name="Song L.R."/>
            <person name="Shu W.S."/>
        </authorList>
    </citation>
    <scope>NUCLEOTIDE SEQUENCE [LARGE SCALE GENOMIC DNA]</scope>
    <source>
        <strain evidence="1 2">FACHB-391</strain>
    </source>
</reference>
<gene>
    <name evidence="1" type="ORF">H6G95_06000</name>
</gene>
<dbReference type="Proteomes" id="UP000604661">
    <property type="component" value="Unassembled WGS sequence"/>
</dbReference>
<protein>
    <submittedName>
        <fullName evidence="1">Uncharacterized protein</fullName>
    </submittedName>
</protein>
<sequence length="71" mass="8050">MVIFPGIVSGKYMTWMKVKHHQICSNTYLIRLEDLTNRQGRGSALQKFPTLDYSLTVPLSVIATAVRQVIL</sequence>